<protein>
    <recommendedName>
        <fullName evidence="5">Tetratricopeptide repeat protein</fullName>
    </recommendedName>
</protein>
<dbReference type="Proteomes" id="UP000246085">
    <property type="component" value="Chromosome BRAD3257"/>
</dbReference>
<dbReference type="EMBL" id="LS398110">
    <property type="protein sequence ID" value="SPP93344.1"/>
    <property type="molecule type" value="Genomic_DNA"/>
</dbReference>
<evidence type="ECO:0000313" key="1">
    <source>
        <dbReference type="EMBL" id="MBP0111776.1"/>
    </source>
</evidence>
<evidence type="ECO:0000313" key="4">
    <source>
        <dbReference type="Proteomes" id="UP000669317"/>
    </source>
</evidence>
<reference evidence="2 3" key="1">
    <citation type="submission" date="2018-03" db="EMBL/GenBank/DDBJ databases">
        <authorList>
            <person name="Gully D."/>
        </authorList>
    </citation>
    <scope>NUCLEOTIDE SEQUENCE [LARGE SCALE GENOMIC DNA]</scope>
    <source>
        <strain evidence="2">ORS3257</strain>
    </source>
</reference>
<organism evidence="2 3">
    <name type="scientific">Bradyrhizobium vignae</name>
    <dbReference type="NCBI Taxonomy" id="1549949"/>
    <lineage>
        <taxon>Bacteria</taxon>
        <taxon>Pseudomonadati</taxon>
        <taxon>Pseudomonadota</taxon>
        <taxon>Alphaproteobacteria</taxon>
        <taxon>Hyphomicrobiales</taxon>
        <taxon>Nitrobacteraceae</taxon>
        <taxon>Bradyrhizobium</taxon>
    </lineage>
</organism>
<dbReference type="EMBL" id="JAGIKT010000022">
    <property type="protein sequence ID" value="MBP0111776.1"/>
    <property type="molecule type" value="Genomic_DNA"/>
</dbReference>
<dbReference type="RefSeq" id="WP_160118795.1">
    <property type="nucleotide sequence ID" value="NZ_JAGIKT010000022.1"/>
</dbReference>
<dbReference type="AlphaFoldDB" id="A0A2U3PW34"/>
<evidence type="ECO:0008006" key="5">
    <source>
        <dbReference type="Google" id="ProtNLM"/>
    </source>
</evidence>
<dbReference type="KEGG" id="bvz:BRAD3257_2267"/>
<evidence type="ECO:0000313" key="2">
    <source>
        <dbReference type="EMBL" id="SPP93344.1"/>
    </source>
</evidence>
<evidence type="ECO:0000313" key="3">
    <source>
        <dbReference type="Proteomes" id="UP000246085"/>
    </source>
</evidence>
<sequence>MQLNLALADYQEAYRLDPADAQAREELETLKDVSGVRFQRFQYQGVCDDRILRRLVH</sequence>
<name>A0A2U3PW34_9BRAD</name>
<gene>
    <name evidence="2" type="ORF">BRAD3257_2267</name>
    <name evidence="1" type="ORF">JWS04_11920</name>
</gene>
<keyword evidence="4" id="KW-1185">Reference proteome</keyword>
<reference evidence="1 4" key="2">
    <citation type="submission" date="2021-03" db="EMBL/GenBank/DDBJ databases">
        <title>Genome Sequence of Bradyrhizobium vignae strain ISRA400.</title>
        <authorList>
            <person name="Tisa L.S."/>
            <person name="Svistoonoff S."/>
            <person name="Hocher V."/>
            <person name="Fall S."/>
            <person name="Zaiya A."/>
            <person name="Naing D."/>
            <person name="Niang N."/>
            <person name="Diouf A."/>
            <person name="Dasylva M.C."/>
            <person name="Toure O."/>
            <person name="Gueye M."/>
            <person name="Gully D."/>
            <person name="Tisseyre P."/>
            <person name="Simpson S."/>
            <person name="Morris K."/>
            <person name="Thomas W.K."/>
        </authorList>
    </citation>
    <scope>NUCLEOTIDE SEQUENCE [LARGE SCALE GENOMIC DNA]</scope>
    <source>
        <strain evidence="1 4">ISRA400</strain>
    </source>
</reference>
<proteinExistence type="predicted"/>
<dbReference type="Proteomes" id="UP000669317">
    <property type="component" value="Unassembled WGS sequence"/>
</dbReference>
<accession>A0A2U3PW34</accession>